<evidence type="ECO:0000313" key="2">
    <source>
        <dbReference type="EMBL" id="WOO83913.1"/>
    </source>
</evidence>
<gene>
    <name evidence="2" type="ORF">LOC62_05G007431</name>
</gene>
<feature type="compositionally biased region" description="Basic and acidic residues" evidence="1">
    <location>
        <begin position="422"/>
        <end position="433"/>
    </location>
</feature>
<feature type="region of interest" description="Disordered" evidence="1">
    <location>
        <begin position="422"/>
        <end position="454"/>
    </location>
</feature>
<protein>
    <submittedName>
        <fullName evidence="2">Uncharacterized protein</fullName>
    </submittedName>
</protein>
<proteinExistence type="predicted"/>
<feature type="region of interest" description="Disordered" evidence="1">
    <location>
        <begin position="1"/>
        <end position="65"/>
    </location>
</feature>
<reference evidence="2" key="1">
    <citation type="submission" date="2023-10" db="EMBL/GenBank/DDBJ databases">
        <authorList>
            <person name="Noh H."/>
        </authorList>
    </citation>
    <scope>NUCLEOTIDE SEQUENCE</scope>
    <source>
        <strain evidence="2">DUCC4014</strain>
    </source>
</reference>
<feature type="region of interest" description="Disordered" evidence="1">
    <location>
        <begin position="486"/>
        <end position="546"/>
    </location>
</feature>
<accession>A0AAF0YBW4</accession>
<feature type="compositionally biased region" description="Basic and acidic residues" evidence="1">
    <location>
        <begin position="196"/>
        <end position="210"/>
    </location>
</feature>
<organism evidence="2 3">
    <name type="scientific">Vanrija pseudolonga</name>
    <dbReference type="NCBI Taxonomy" id="143232"/>
    <lineage>
        <taxon>Eukaryota</taxon>
        <taxon>Fungi</taxon>
        <taxon>Dikarya</taxon>
        <taxon>Basidiomycota</taxon>
        <taxon>Agaricomycotina</taxon>
        <taxon>Tremellomycetes</taxon>
        <taxon>Trichosporonales</taxon>
        <taxon>Trichosporonaceae</taxon>
        <taxon>Vanrija</taxon>
    </lineage>
</organism>
<evidence type="ECO:0000313" key="3">
    <source>
        <dbReference type="Proteomes" id="UP000827549"/>
    </source>
</evidence>
<sequence length="546" mass="59533">MASFITTLLKGKTPARPSAPTISSAASDGRDPHSPANRSPTNGIPANHPPVLYGPGPPNSNPYAPGGGWPAALRISPKELFRNPTHALRSPEPVDSPNPADGHDDLFDEEWHNQLMDRINSILGYHATSSTLRNIGHDFHANEAIYSSDYEVTKVADLLVEKIGHHSAHKIEKLILYARHWPLKRIVRLAPVPNTEAEHPDWARDRESPTRGRSRAVRHAPYTVSSNAVSHTDIQVPPARRPKLNLPEPISPLANRRTHECDHPPSRLAERRLATRAAREPTPRRITIPGYMNGGTGNSRPASRDPTPAASRVMPGPSDASSSTRQDLGGGSSSRPSKRKYDDGSEDEDDASERAVRDYPVANRPHQNAMPSGARVVETFSAAVSAATLRDREIKAKQERFAAEAEIAREAAMQSRIADRLPKRACGVKRERSSSAASSPTLPSSSRAASPPRIPLVDEDEVVVKTEPIFPVVKSEPVSPVVKVGPASLAERVASNPLNRSQAKRGRKSRGAEASEARATPTRTLPRREGRGQRRPTPIDEMYVSY</sequence>
<dbReference type="RefSeq" id="XP_062629939.1">
    <property type="nucleotide sequence ID" value="XM_062773955.1"/>
</dbReference>
<dbReference type="EMBL" id="CP086718">
    <property type="protein sequence ID" value="WOO83913.1"/>
    <property type="molecule type" value="Genomic_DNA"/>
</dbReference>
<dbReference type="GeneID" id="87810604"/>
<dbReference type="Proteomes" id="UP000827549">
    <property type="component" value="Chromosome 5"/>
</dbReference>
<feature type="compositionally biased region" description="Polar residues" evidence="1">
    <location>
        <begin position="223"/>
        <end position="233"/>
    </location>
</feature>
<feature type="compositionally biased region" description="Low complexity" evidence="1">
    <location>
        <begin position="434"/>
        <end position="451"/>
    </location>
</feature>
<evidence type="ECO:0000256" key="1">
    <source>
        <dbReference type="SAM" id="MobiDB-lite"/>
    </source>
</evidence>
<feature type="region of interest" description="Disordered" evidence="1">
    <location>
        <begin position="196"/>
        <end position="354"/>
    </location>
</feature>
<dbReference type="AlphaFoldDB" id="A0AAF0YBW4"/>
<name>A0AAF0YBW4_9TREE</name>
<keyword evidence="3" id="KW-1185">Reference proteome</keyword>
<feature type="compositionally biased region" description="Basic and acidic residues" evidence="1">
    <location>
        <begin position="257"/>
        <end position="283"/>
    </location>
</feature>